<dbReference type="AlphaFoldDB" id="A0A150R062"/>
<dbReference type="PANTHER" id="PTHR46344">
    <property type="entry name" value="OS02G0202900 PROTEIN"/>
    <property type="match status" value="1"/>
</dbReference>
<dbReference type="OrthoDB" id="320326at2"/>
<protein>
    <submittedName>
        <fullName evidence="3">Uncharacterized protein</fullName>
    </submittedName>
</protein>
<evidence type="ECO:0000256" key="2">
    <source>
        <dbReference type="ARBA" id="ARBA00022737"/>
    </source>
</evidence>
<dbReference type="RefSeq" id="WP_061605768.1">
    <property type="nucleotide sequence ID" value="NZ_JEMA01000196.1"/>
</dbReference>
<dbReference type="EMBL" id="JEMA01000196">
    <property type="protein sequence ID" value="KYF73366.1"/>
    <property type="molecule type" value="Genomic_DNA"/>
</dbReference>
<keyword evidence="2" id="KW-0677">Repeat</keyword>
<organism evidence="3 4">
    <name type="scientific">Sorangium cellulosum</name>
    <name type="common">Polyangium cellulosum</name>
    <dbReference type="NCBI Taxonomy" id="56"/>
    <lineage>
        <taxon>Bacteria</taxon>
        <taxon>Pseudomonadati</taxon>
        <taxon>Myxococcota</taxon>
        <taxon>Polyangia</taxon>
        <taxon>Polyangiales</taxon>
        <taxon>Polyangiaceae</taxon>
        <taxon>Sorangium</taxon>
    </lineage>
</organism>
<dbReference type="Gene3D" id="2.130.10.80">
    <property type="entry name" value="Galactose oxidase/kelch, beta-propeller"/>
    <property type="match status" value="5"/>
</dbReference>
<dbReference type="PANTHER" id="PTHR46344:SF27">
    <property type="entry name" value="KELCH REPEAT SUPERFAMILY PROTEIN"/>
    <property type="match status" value="1"/>
</dbReference>
<dbReference type="Pfam" id="PF24681">
    <property type="entry name" value="Kelch_KLHDC2_KLHL20_DRC7"/>
    <property type="match status" value="2"/>
</dbReference>
<reference evidence="3 4" key="1">
    <citation type="submission" date="2014-02" db="EMBL/GenBank/DDBJ databases">
        <title>The small core and large imbalanced accessory genome model reveals a collaborative survival strategy of Sorangium cellulosum strains in nature.</title>
        <authorList>
            <person name="Han K."/>
            <person name="Peng R."/>
            <person name="Blom J."/>
            <person name="Li Y.-Z."/>
        </authorList>
    </citation>
    <scope>NUCLEOTIDE SEQUENCE [LARGE SCALE GENOMIC DNA]</scope>
    <source>
        <strain evidence="3 4">So0008-312</strain>
    </source>
</reference>
<evidence type="ECO:0000313" key="3">
    <source>
        <dbReference type="EMBL" id="KYF73366.1"/>
    </source>
</evidence>
<dbReference type="SMART" id="SM00612">
    <property type="entry name" value="Kelch"/>
    <property type="match status" value="13"/>
</dbReference>
<dbReference type="Gene3D" id="2.120.10.80">
    <property type="entry name" value="Kelch-type beta propeller"/>
    <property type="match status" value="3"/>
</dbReference>
<gene>
    <name evidence="3" type="ORF">BE15_27775</name>
</gene>
<dbReference type="InterPro" id="IPR015915">
    <property type="entry name" value="Kelch-typ_b-propeller"/>
</dbReference>
<name>A0A150R062_SORCE</name>
<sequence>MLAEGSMRRAGSWMLAVFWSAMLALLLGCSEVEGPMDARALRRQFPEQADAVLQGPFAFTLAGDGFEALRPPNAQTDGQADVHGEAGLRPRFPQRGDGALRFPLPDGAEALVRELGAAGEAAVAENAVAYPRKGGASFWAALEDDGYEEWLLLEPSAVRRDAPVAAWQVDGAALRQDGAAVELADARGIPQLRVTAPEAYAAGGRPVDARLVARGGQIELWVEAEGETVLVDPRWRPVREMNSPRYRHTATPLPDGRVLVVGGYHRWSAHDSAELFDPASGEWSVQGSMSAARADHTATLLQDGRVLVIGGDTGGTEGDTAAPDLEGALDSIEVFDPGSGQASGWSTGHPMNAARADHTATLLSDGRIFVAGGYGPEGALDSAELFDPSSGRWSPLPPMLAARTAHTATLLPDGRVLVAGGEGADGVLDSAELFDPSSGRWSPLPPMLAARTTHTATLLPDGRVLVAGGAGPEGVLNSAELFDPGSGTWVAVRPMAAARADHTATLLPDGRPLVAGGHGPEGSLDGVEVFDPGSGRWLSLQSLQRSRAKHAAALLPEGRVLVAGGSVHGTIDDAELLDPDVGMWRSVAPLHIARQEHTATLLQDGRVLVAAGTGVSGGPHPGGLVDVTEVFDPDSGTWHVVGPIGQVRTQHTATLLQDGRVLVAGGSETVDDPSGELRSLTHAELFDPGSGTWQPASPMNIARYSHTATLLQDGRVLVAGGRIRNGTGFLDSAELYDPASGRWMLVEPMLAPRQMHTATLLLNGQVLVAGGYGPDGMLDGAEVFDPASGGWLPLGAMTSARSKHTATLLPDGRVLVAGGFDSAGDLDSAEVFIPDSGRWLPLGSMHTARIDHTATLLPDGRVLVVGGANIQAFTLQPHTVEAFDPSSGTWFPLEPLPLGLYWHSTTLLKDGGVLVAGGGDEGALDSVVLFRPMSDGSPCAADVECSSGHCTDGVCCERVCDVYLCEACSALRGASADGVCTSLHPDYLPFACSPQTGEPTRPCKSVHHCAEGFVCDVEGECVLPPQSGGFLDKGGCHLAIATAAGPAARVPAELGLLTLAAVSAALRRRRR</sequence>
<dbReference type="InterPro" id="IPR037293">
    <property type="entry name" value="Gal_Oxidase_central_sf"/>
</dbReference>
<keyword evidence="1" id="KW-0880">Kelch repeat</keyword>
<dbReference type="InterPro" id="IPR006652">
    <property type="entry name" value="Kelch_1"/>
</dbReference>
<comment type="caution">
    <text evidence="3">The sequence shown here is derived from an EMBL/GenBank/DDBJ whole genome shotgun (WGS) entry which is preliminary data.</text>
</comment>
<accession>A0A150R062</accession>
<dbReference type="SUPFAM" id="SSF117281">
    <property type="entry name" value="Kelch motif"/>
    <property type="match status" value="3"/>
</dbReference>
<evidence type="ECO:0000313" key="4">
    <source>
        <dbReference type="Proteomes" id="UP000075260"/>
    </source>
</evidence>
<evidence type="ECO:0000256" key="1">
    <source>
        <dbReference type="ARBA" id="ARBA00022441"/>
    </source>
</evidence>
<proteinExistence type="predicted"/>
<dbReference type="Proteomes" id="UP000075260">
    <property type="component" value="Unassembled WGS sequence"/>
</dbReference>